<evidence type="ECO:0000313" key="2">
    <source>
        <dbReference type="EMBL" id="MBI5250116.1"/>
    </source>
</evidence>
<sequence length="405" mass="44876">MSLVRVVCRPPPPKTDAGGNDKVLLDRSARVDFITYQLFCGVLLMPLGRKPIRIAVLLQDLEFGGTQRYAIHLLKHLSKDLFKAELWVLRGGSDMVPAAEEAGISIRHLSHDTRVSPASLAALARRLLTDRPEILYTLTVVPNIWGRVFGRIARVPVVVSGYRNLLPRQHERWLWRLSDKIICNAEILKRVMVSKFLVDPERIAVVPNAVDTDFFKPKQDESRKSKTVLFMGRLVAEKDPLNLLEGFRLAAREVPDATLDIVGNGPLKPKIEERIRDYYLESRIRLLPATADVRPAFSKASVFTLPSASEASPNVVIEAMAMGLPVVGTRVGGIPELIENGRTGILVNPGDPRGLADALTSLLTSNDRGSEMGQAGRKRVLAHHSLEYMVSRTEEVLLEAAGEKK</sequence>
<dbReference type="PANTHER" id="PTHR12526">
    <property type="entry name" value="GLYCOSYLTRANSFERASE"/>
    <property type="match status" value="1"/>
</dbReference>
<comment type="caution">
    <text evidence="2">The sequence shown here is derived from an EMBL/GenBank/DDBJ whole genome shotgun (WGS) entry which is preliminary data.</text>
</comment>
<dbReference type="Proteomes" id="UP000807825">
    <property type="component" value="Unassembled WGS sequence"/>
</dbReference>
<dbReference type="Pfam" id="PF13439">
    <property type="entry name" value="Glyco_transf_4"/>
    <property type="match status" value="1"/>
</dbReference>
<gene>
    <name evidence="2" type="ORF">HY912_11540</name>
</gene>
<evidence type="ECO:0000259" key="1">
    <source>
        <dbReference type="Pfam" id="PF13439"/>
    </source>
</evidence>
<dbReference type="Gene3D" id="3.40.50.2000">
    <property type="entry name" value="Glycogen Phosphorylase B"/>
    <property type="match status" value="2"/>
</dbReference>
<accession>A0A9D6V124</accession>
<organism evidence="2 3">
    <name type="scientific">Desulfomonile tiedjei</name>
    <dbReference type="NCBI Taxonomy" id="2358"/>
    <lineage>
        <taxon>Bacteria</taxon>
        <taxon>Pseudomonadati</taxon>
        <taxon>Thermodesulfobacteriota</taxon>
        <taxon>Desulfomonilia</taxon>
        <taxon>Desulfomonilales</taxon>
        <taxon>Desulfomonilaceae</taxon>
        <taxon>Desulfomonile</taxon>
    </lineage>
</organism>
<reference evidence="2" key="1">
    <citation type="submission" date="2020-07" db="EMBL/GenBank/DDBJ databases">
        <title>Huge and variable diversity of episymbiotic CPR bacteria and DPANN archaea in groundwater ecosystems.</title>
        <authorList>
            <person name="He C.Y."/>
            <person name="Keren R."/>
            <person name="Whittaker M."/>
            <person name="Farag I.F."/>
            <person name="Doudna J."/>
            <person name="Cate J.H.D."/>
            <person name="Banfield J.F."/>
        </authorList>
    </citation>
    <scope>NUCLEOTIDE SEQUENCE</scope>
    <source>
        <strain evidence="2">NC_groundwater_1664_Pr3_B-0.1um_52_9</strain>
    </source>
</reference>
<name>A0A9D6V124_9BACT</name>
<dbReference type="InterPro" id="IPR028098">
    <property type="entry name" value="Glyco_trans_4-like_N"/>
</dbReference>
<protein>
    <submittedName>
        <fullName evidence="2">Glycosyltransferase</fullName>
    </submittedName>
</protein>
<proteinExistence type="predicted"/>
<dbReference type="EMBL" id="JACRDE010000305">
    <property type="protein sequence ID" value="MBI5250116.1"/>
    <property type="molecule type" value="Genomic_DNA"/>
</dbReference>
<dbReference type="AlphaFoldDB" id="A0A9D6V124"/>
<dbReference type="GO" id="GO:0016757">
    <property type="term" value="F:glycosyltransferase activity"/>
    <property type="evidence" value="ECO:0007669"/>
    <property type="project" value="UniProtKB-ARBA"/>
</dbReference>
<evidence type="ECO:0000313" key="3">
    <source>
        <dbReference type="Proteomes" id="UP000807825"/>
    </source>
</evidence>
<dbReference type="Pfam" id="PF13692">
    <property type="entry name" value="Glyco_trans_1_4"/>
    <property type="match status" value="1"/>
</dbReference>
<feature type="domain" description="Glycosyltransferase subfamily 4-like N-terminal" evidence="1">
    <location>
        <begin position="63"/>
        <end position="213"/>
    </location>
</feature>
<dbReference type="SUPFAM" id="SSF53756">
    <property type="entry name" value="UDP-Glycosyltransferase/glycogen phosphorylase"/>
    <property type="match status" value="1"/>
</dbReference>